<evidence type="ECO:0000256" key="8">
    <source>
        <dbReference type="ARBA" id="ARBA00022777"/>
    </source>
</evidence>
<feature type="transmembrane region" description="Helical" evidence="12">
    <location>
        <begin position="184"/>
        <end position="206"/>
    </location>
</feature>
<dbReference type="Gene3D" id="3.30.565.10">
    <property type="entry name" value="Histidine kinase-like ATPase, C-terminal domain"/>
    <property type="match status" value="1"/>
</dbReference>
<dbReference type="PANTHER" id="PTHR45453:SF2">
    <property type="entry name" value="HISTIDINE KINASE"/>
    <property type="match status" value="1"/>
</dbReference>
<dbReference type="CDD" id="cd00075">
    <property type="entry name" value="HATPase"/>
    <property type="match status" value="1"/>
</dbReference>
<dbReference type="SMART" id="SM00388">
    <property type="entry name" value="HisKA"/>
    <property type="match status" value="1"/>
</dbReference>
<dbReference type="PANTHER" id="PTHR45453">
    <property type="entry name" value="PHOSPHATE REGULON SENSOR PROTEIN PHOR"/>
    <property type="match status" value="1"/>
</dbReference>
<evidence type="ECO:0000256" key="9">
    <source>
        <dbReference type="ARBA" id="ARBA00022989"/>
    </source>
</evidence>
<dbReference type="STRING" id="1120920.SAMN03080599_02506"/>
<dbReference type="InterPro" id="IPR050351">
    <property type="entry name" value="BphY/WalK/GraS-like"/>
</dbReference>
<keyword evidence="15" id="KW-1185">Reference proteome</keyword>
<dbReference type="PROSITE" id="PS50109">
    <property type="entry name" value="HIS_KIN"/>
    <property type="match status" value="1"/>
</dbReference>
<dbReference type="EC" id="2.7.13.3" evidence="3"/>
<dbReference type="InterPro" id="IPR003661">
    <property type="entry name" value="HisK_dim/P_dom"/>
</dbReference>
<reference evidence="14 15" key="1">
    <citation type="submission" date="2016-10" db="EMBL/GenBank/DDBJ databases">
        <authorList>
            <person name="de Groot N.N."/>
        </authorList>
    </citation>
    <scope>NUCLEOTIDE SEQUENCE [LARGE SCALE GENOMIC DNA]</scope>
    <source>
        <strain evidence="14 15">DSM 2784</strain>
    </source>
</reference>
<accession>A0A1G5S421</accession>
<keyword evidence="11 12" id="KW-0472">Membrane</keyword>
<dbReference type="GO" id="GO:0000155">
    <property type="term" value="F:phosphorelay sensor kinase activity"/>
    <property type="evidence" value="ECO:0007669"/>
    <property type="project" value="InterPro"/>
</dbReference>
<dbReference type="OrthoDB" id="9773956at2"/>
<evidence type="ECO:0000256" key="5">
    <source>
        <dbReference type="ARBA" id="ARBA00022553"/>
    </source>
</evidence>
<dbReference type="GO" id="GO:0004721">
    <property type="term" value="F:phosphoprotein phosphatase activity"/>
    <property type="evidence" value="ECO:0007669"/>
    <property type="project" value="TreeGrafter"/>
</dbReference>
<evidence type="ECO:0000256" key="11">
    <source>
        <dbReference type="ARBA" id="ARBA00023136"/>
    </source>
</evidence>
<dbReference type="InterPro" id="IPR003594">
    <property type="entry name" value="HATPase_dom"/>
</dbReference>
<keyword evidence="10" id="KW-0902">Two-component regulatory system</keyword>
<dbReference type="GO" id="GO:0005886">
    <property type="term" value="C:plasma membrane"/>
    <property type="evidence" value="ECO:0007669"/>
    <property type="project" value="UniProtKB-SubCell"/>
</dbReference>
<evidence type="ECO:0000256" key="3">
    <source>
        <dbReference type="ARBA" id="ARBA00012438"/>
    </source>
</evidence>
<dbReference type="RefSeq" id="WP_092592016.1">
    <property type="nucleotide sequence ID" value="NZ_FMWL01000015.1"/>
</dbReference>
<keyword evidence="6" id="KW-0808">Transferase</keyword>
<dbReference type="Gene3D" id="1.10.287.130">
    <property type="match status" value="1"/>
</dbReference>
<evidence type="ECO:0000256" key="2">
    <source>
        <dbReference type="ARBA" id="ARBA00004651"/>
    </source>
</evidence>
<proteinExistence type="predicted"/>
<keyword evidence="7 12" id="KW-0812">Transmembrane</keyword>
<evidence type="ECO:0000256" key="6">
    <source>
        <dbReference type="ARBA" id="ARBA00022679"/>
    </source>
</evidence>
<dbReference type="SUPFAM" id="SSF55874">
    <property type="entry name" value="ATPase domain of HSP90 chaperone/DNA topoisomerase II/histidine kinase"/>
    <property type="match status" value="1"/>
</dbReference>
<keyword evidence="8 14" id="KW-0418">Kinase</keyword>
<dbReference type="FunFam" id="3.30.565.10:FF:000006">
    <property type="entry name" value="Sensor histidine kinase WalK"/>
    <property type="match status" value="1"/>
</dbReference>
<dbReference type="PRINTS" id="PR00344">
    <property type="entry name" value="BCTRLSENSOR"/>
</dbReference>
<keyword evidence="9 12" id="KW-1133">Transmembrane helix</keyword>
<dbReference type="InterPro" id="IPR036097">
    <property type="entry name" value="HisK_dim/P_sf"/>
</dbReference>
<dbReference type="EMBL" id="FMWL01000015">
    <property type="protein sequence ID" value="SCZ80897.1"/>
    <property type="molecule type" value="Genomic_DNA"/>
</dbReference>
<dbReference type="Pfam" id="PF02518">
    <property type="entry name" value="HATPase_c"/>
    <property type="match status" value="1"/>
</dbReference>
<gene>
    <name evidence="14" type="ORF">SAMN03080599_02506</name>
</gene>
<comment type="subcellular location">
    <subcellularLocation>
        <location evidence="2">Cell membrane</location>
        <topology evidence="2">Multi-pass membrane protein</topology>
    </subcellularLocation>
</comment>
<evidence type="ECO:0000256" key="4">
    <source>
        <dbReference type="ARBA" id="ARBA00022475"/>
    </source>
</evidence>
<protein>
    <recommendedName>
        <fullName evidence="3">histidine kinase</fullName>
        <ecNumber evidence="3">2.7.13.3</ecNumber>
    </recommendedName>
</protein>
<dbReference type="InterPro" id="IPR004358">
    <property type="entry name" value="Sig_transdc_His_kin-like_C"/>
</dbReference>
<keyword evidence="4" id="KW-1003">Cell membrane</keyword>
<dbReference type="SUPFAM" id="SSF47384">
    <property type="entry name" value="Homodimeric domain of signal transducing histidine kinase"/>
    <property type="match status" value="1"/>
</dbReference>
<evidence type="ECO:0000313" key="14">
    <source>
        <dbReference type="EMBL" id="SCZ80897.1"/>
    </source>
</evidence>
<organism evidence="14 15">
    <name type="scientific">Acidaminobacter hydrogenoformans DSM 2784</name>
    <dbReference type="NCBI Taxonomy" id="1120920"/>
    <lineage>
        <taxon>Bacteria</taxon>
        <taxon>Bacillati</taxon>
        <taxon>Bacillota</taxon>
        <taxon>Clostridia</taxon>
        <taxon>Peptostreptococcales</taxon>
        <taxon>Acidaminobacteraceae</taxon>
        <taxon>Acidaminobacter</taxon>
    </lineage>
</organism>
<evidence type="ECO:0000313" key="15">
    <source>
        <dbReference type="Proteomes" id="UP000199208"/>
    </source>
</evidence>
<dbReference type="SMART" id="SM00387">
    <property type="entry name" value="HATPase_c"/>
    <property type="match status" value="1"/>
</dbReference>
<dbReference type="Proteomes" id="UP000199208">
    <property type="component" value="Unassembled WGS sequence"/>
</dbReference>
<dbReference type="GO" id="GO:0016036">
    <property type="term" value="P:cellular response to phosphate starvation"/>
    <property type="evidence" value="ECO:0007669"/>
    <property type="project" value="TreeGrafter"/>
</dbReference>
<keyword evidence="5" id="KW-0597">Phosphoprotein</keyword>
<dbReference type="InterPro" id="IPR005467">
    <property type="entry name" value="His_kinase_dom"/>
</dbReference>
<sequence>MIKSKTKSMTRARSGTKPGTKPLTLRKLWLQILILVTVLVITVNTLILTFLTDRYFADYLKVSYELHVSEIIDYATAALSSEEISLRQMAIELESHLNDPIVEIKLYDKDGNLLADVGRENFLDMPMMGSRFSRMPMGRVTDLSTQETRQFEIESGGQVIGTVNITIHNIAENSFVAQKFKSALLVNSVASFGITILIAVLIGIYVSKKMSTSLKETEQLATDIQMGKDVGYVSSDIKEINAIRESLLELNARLRLKQKTRKTLVDQLVHQTRTPLTILQSHLEAIQDGIIEVTDDELMVCQNQINDIKSIIANMSSMIDAGTEMDALKIERFELHALMSQIHQGLMAQFRKKKIELTLASDEKIMLKTDKHKLSQSIYNILMNAYKYTQENGVVKISYWKLNERVILKIQDTGMGIPDAELHKIFDAYYRSAATSEIKGEGLGLYIVKENVDRLKGSIDVQSKVGAGTTLIIEIPLEMDEE</sequence>
<feature type="domain" description="Histidine kinase" evidence="13">
    <location>
        <begin position="267"/>
        <end position="479"/>
    </location>
</feature>
<evidence type="ECO:0000256" key="12">
    <source>
        <dbReference type="SAM" id="Phobius"/>
    </source>
</evidence>
<name>A0A1G5S421_9FIRM</name>
<evidence type="ECO:0000256" key="7">
    <source>
        <dbReference type="ARBA" id="ARBA00022692"/>
    </source>
</evidence>
<evidence type="ECO:0000259" key="13">
    <source>
        <dbReference type="PROSITE" id="PS50109"/>
    </source>
</evidence>
<evidence type="ECO:0000256" key="10">
    <source>
        <dbReference type="ARBA" id="ARBA00023012"/>
    </source>
</evidence>
<evidence type="ECO:0000256" key="1">
    <source>
        <dbReference type="ARBA" id="ARBA00000085"/>
    </source>
</evidence>
<comment type="catalytic activity">
    <reaction evidence="1">
        <text>ATP + protein L-histidine = ADP + protein N-phospho-L-histidine.</text>
        <dbReference type="EC" id="2.7.13.3"/>
    </reaction>
</comment>
<dbReference type="AlphaFoldDB" id="A0A1G5S421"/>
<feature type="transmembrane region" description="Helical" evidence="12">
    <location>
        <begin position="28"/>
        <end position="51"/>
    </location>
</feature>
<dbReference type="InterPro" id="IPR036890">
    <property type="entry name" value="HATPase_C_sf"/>
</dbReference>